<gene>
    <name evidence="2" type="ORF">JCM16774_1762</name>
</gene>
<keyword evidence="1" id="KW-0472">Membrane</keyword>
<feature type="transmembrane region" description="Helical" evidence="1">
    <location>
        <begin position="71"/>
        <end position="96"/>
    </location>
</feature>
<reference evidence="2 3" key="1">
    <citation type="submission" date="2019-07" db="EMBL/GenBank/DDBJ databases">
        <title>Complete Genome Sequence of Leptotrichia goodfellowii Strain JCM 16774.</title>
        <authorList>
            <person name="Watanabe S."/>
            <person name="Cui L."/>
        </authorList>
    </citation>
    <scope>NUCLEOTIDE SEQUENCE [LARGE SCALE GENOMIC DNA]</scope>
    <source>
        <strain evidence="2 3">JCM16774</strain>
    </source>
</reference>
<protein>
    <submittedName>
        <fullName evidence="2">Uncharacterized protein</fullName>
    </submittedName>
</protein>
<proteinExistence type="predicted"/>
<dbReference type="RefSeq" id="WP_026738009.1">
    <property type="nucleotide sequence ID" value="NZ_AP019822.1"/>
</dbReference>
<accession>A0A510JCJ5</accession>
<keyword evidence="1" id="KW-0812">Transmembrane</keyword>
<dbReference type="STRING" id="714315.GCA_000516535_01770"/>
<dbReference type="Proteomes" id="UP000321606">
    <property type="component" value="Chromosome"/>
</dbReference>
<keyword evidence="1" id="KW-1133">Transmembrane helix</keyword>
<evidence type="ECO:0000256" key="1">
    <source>
        <dbReference type="SAM" id="Phobius"/>
    </source>
</evidence>
<evidence type="ECO:0000313" key="2">
    <source>
        <dbReference type="EMBL" id="BBM36816.1"/>
    </source>
</evidence>
<evidence type="ECO:0000313" key="3">
    <source>
        <dbReference type="Proteomes" id="UP000321606"/>
    </source>
</evidence>
<dbReference type="KEGG" id="lgo:JCM16774_1762"/>
<sequence>MSKVILNYKTIPGMKSSDLHLKINGEKSILLSEGKQEIQVDSGENTLRVYENFMMKSNELKVDIISEDTEVVLTFNYTVFLIAFLINIFLVLTAYMQILGNYLFIAVILALIINFILMTTIGFLKLTLK</sequence>
<dbReference type="AlphaFoldDB" id="A0A510JCJ5"/>
<organism evidence="2 3">
    <name type="scientific">Pseudoleptotrichia goodfellowii</name>
    <dbReference type="NCBI Taxonomy" id="157692"/>
    <lineage>
        <taxon>Bacteria</taxon>
        <taxon>Fusobacteriati</taxon>
        <taxon>Fusobacteriota</taxon>
        <taxon>Fusobacteriia</taxon>
        <taxon>Fusobacteriales</taxon>
        <taxon>Leptotrichiaceae</taxon>
        <taxon>Pseudoleptotrichia</taxon>
    </lineage>
</organism>
<name>A0A510JCJ5_9FUSO</name>
<dbReference type="EMBL" id="AP019822">
    <property type="protein sequence ID" value="BBM36816.1"/>
    <property type="molecule type" value="Genomic_DNA"/>
</dbReference>
<feature type="transmembrane region" description="Helical" evidence="1">
    <location>
        <begin position="102"/>
        <end position="124"/>
    </location>
</feature>